<dbReference type="EMBL" id="JBHSJJ010000014">
    <property type="protein sequence ID" value="MFC4874033.1"/>
    <property type="molecule type" value="Genomic_DNA"/>
</dbReference>
<name>A0ABV9T616_9BACT</name>
<keyword evidence="2" id="KW-0808">Transferase</keyword>
<keyword evidence="3" id="KW-1185">Reference proteome</keyword>
<accession>A0ABV9T616</accession>
<dbReference type="EC" id="2.4.-.-" evidence="2"/>
<dbReference type="InterPro" id="IPR055259">
    <property type="entry name" value="YkvP/CgeB_Glyco_trans-like"/>
</dbReference>
<evidence type="ECO:0000313" key="3">
    <source>
        <dbReference type="Proteomes" id="UP001595818"/>
    </source>
</evidence>
<dbReference type="GO" id="GO:0016757">
    <property type="term" value="F:glycosyltransferase activity"/>
    <property type="evidence" value="ECO:0007669"/>
    <property type="project" value="UniProtKB-KW"/>
</dbReference>
<dbReference type="Gene3D" id="3.40.50.2000">
    <property type="entry name" value="Glycogen Phosphorylase B"/>
    <property type="match status" value="1"/>
</dbReference>
<sequence length="354" mass="39678">MKIVIIGLSITSSWGNGHATTYRSLVKALTSLGHSVLFLEFNTPFYAANRDLPHPSFCELGVYDSFKSLQSDFSSNVQNADLVIVGSYVHDGIQVGEWVQRLAQGVVAFYDIDTPVTLARLKSGNCDYLSPALIPKYDLYLSFSGGPILDELEDKWKSPNAKPLYCSVDIDMYYPLSLEKKWLMGYMGTYSPDRQPPLDKLLIKPAETLPASKFVVAGPKFPSEVDFPANVETIEHLPPHRHCEFYNSQRFTLNLTRSDMIAAGYSPSVRLFEAAACGTPVISDTWNGLDSFFTPNQEILLVEDTEDILVYLQDLLPEEAVKIGKNARKKILKHHTSQIRASELVLYTKEIINR</sequence>
<evidence type="ECO:0000313" key="2">
    <source>
        <dbReference type="EMBL" id="MFC4874033.1"/>
    </source>
</evidence>
<dbReference type="SUPFAM" id="SSF53756">
    <property type="entry name" value="UDP-Glycosyltransferase/glycogen phosphorylase"/>
    <property type="match status" value="1"/>
</dbReference>
<reference evidence="3" key="1">
    <citation type="journal article" date="2019" name="Int. J. Syst. Evol. Microbiol.">
        <title>The Global Catalogue of Microorganisms (GCM) 10K type strain sequencing project: providing services to taxonomists for standard genome sequencing and annotation.</title>
        <authorList>
            <consortium name="The Broad Institute Genomics Platform"/>
            <consortium name="The Broad Institute Genome Sequencing Center for Infectious Disease"/>
            <person name="Wu L."/>
            <person name="Ma J."/>
        </authorList>
    </citation>
    <scope>NUCLEOTIDE SEQUENCE [LARGE SCALE GENOMIC DNA]</scope>
    <source>
        <strain evidence="3">CGMCC 4.7466</strain>
    </source>
</reference>
<organism evidence="2 3">
    <name type="scientific">Negadavirga shengliensis</name>
    <dbReference type="NCBI Taxonomy" id="1389218"/>
    <lineage>
        <taxon>Bacteria</taxon>
        <taxon>Pseudomonadati</taxon>
        <taxon>Bacteroidota</taxon>
        <taxon>Cytophagia</taxon>
        <taxon>Cytophagales</taxon>
        <taxon>Cyclobacteriaceae</taxon>
        <taxon>Negadavirga</taxon>
    </lineage>
</organism>
<evidence type="ECO:0000259" key="1">
    <source>
        <dbReference type="Pfam" id="PF13524"/>
    </source>
</evidence>
<dbReference type="Pfam" id="PF13524">
    <property type="entry name" value="Glyco_trans_1_2"/>
    <property type="match status" value="1"/>
</dbReference>
<dbReference type="RefSeq" id="WP_377067486.1">
    <property type="nucleotide sequence ID" value="NZ_JBHSJJ010000014.1"/>
</dbReference>
<protein>
    <submittedName>
        <fullName evidence="2">Glycosyltransferase</fullName>
        <ecNumber evidence="2">2.4.-.-</ecNumber>
    </submittedName>
</protein>
<proteinExistence type="predicted"/>
<keyword evidence="2" id="KW-0328">Glycosyltransferase</keyword>
<gene>
    <name evidence="2" type="ORF">ACFPFU_20170</name>
</gene>
<dbReference type="Proteomes" id="UP001595818">
    <property type="component" value="Unassembled WGS sequence"/>
</dbReference>
<feature type="domain" description="Spore protein YkvP/CgeB glycosyl transferase-like" evidence="1">
    <location>
        <begin position="200"/>
        <end position="344"/>
    </location>
</feature>
<comment type="caution">
    <text evidence="2">The sequence shown here is derived from an EMBL/GenBank/DDBJ whole genome shotgun (WGS) entry which is preliminary data.</text>
</comment>